<dbReference type="Proteomes" id="UP000076079">
    <property type="component" value="Chromosome"/>
</dbReference>
<feature type="domain" description="Glycosyl transferase family 1" evidence="1">
    <location>
        <begin position="196"/>
        <end position="359"/>
    </location>
</feature>
<dbReference type="AlphaFoldDB" id="A0A143PNL2"/>
<dbReference type="EC" id="2.4.1.345" evidence="3"/>
<protein>
    <submittedName>
        <fullName evidence="3">GDP-mannose-dependent alpha-(1-2)-phosphatidylinositol mannosyltransferase</fullName>
        <ecNumber evidence="3">2.4.1.345</ecNumber>
    </submittedName>
</protein>
<dbReference type="Pfam" id="PF13579">
    <property type="entry name" value="Glyco_trans_4_4"/>
    <property type="match status" value="1"/>
</dbReference>
<dbReference type="PANTHER" id="PTHR12526:SF639">
    <property type="entry name" value="GLYCOSYL TRANSFERASE GROUP 1"/>
    <property type="match status" value="1"/>
</dbReference>
<dbReference type="EMBL" id="CP015136">
    <property type="protein sequence ID" value="AMY10192.1"/>
    <property type="molecule type" value="Genomic_DNA"/>
</dbReference>
<dbReference type="PANTHER" id="PTHR12526">
    <property type="entry name" value="GLYCOSYLTRANSFERASE"/>
    <property type="match status" value="1"/>
</dbReference>
<dbReference type="InterPro" id="IPR028098">
    <property type="entry name" value="Glyco_trans_4-like_N"/>
</dbReference>
<keyword evidence="3" id="KW-0808">Transferase</keyword>
<dbReference type="GO" id="GO:0043750">
    <property type="term" value="F:phosphatidylinositol alpha-mannosyltransferase activity"/>
    <property type="evidence" value="ECO:0007669"/>
    <property type="project" value="UniProtKB-EC"/>
</dbReference>
<evidence type="ECO:0000313" key="4">
    <source>
        <dbReference type="Proteomes" id="UP000076079"/>
    </source>
</evidence>
<dbReference type="STRING" id="1855912.LuPra_03421"/>
<dbReference type="InterPro" id="IPR001296">
    <property type="entry name" value="Glyco_trans_1"/>
</dbReference>
<gene>
    <name evidence="3" type="primary">pimA_1</name>
    <name evidence="3" type="ORF">LuPra_03421</name>
</gene>
<keyword evidence="4" id="KW-1185">Reference proteome</keyword>
<dbReference type="SUPFAM" id="SSF53756">
    <property type="entry name" value="UDP-Glycosyltransferase/glycogen phosphorylase"/>
    <property type="match status" value="1"/>
</dbReference>
<sequence>MLAPEPFFEPRGTPFSEFHRIKALVEDGHHVDLVTYPIGRDVDLPNLCIIRTWRPPLVSKVPIGPSAVKVLLDALLTLTILRVALLGGRRYDAIHSHEEMGVLGVWLGRRLGIPHLYDMHSSLPQQLGNFRFSRSKALRWGFEKAEGYMVRGSQVVITICQELQDTVHEMGVGDRAVLIENVMGGDVDPTPGPGRDAVRAAWGLTPTQPVVLYTGTFEQYQGLDLLLEASVRLKALVPDLAVLVVGGDAAQVSELAARAESAGAPLVFTGQRPPSDVPHFVDACDALVSPRISGTNTPLKIYSYLRSGRPIVATNLRTHTQVLTADSAVLVEPTPDALAAGLAEVLQDRQAAARLAASAHQLADARYSRQSYLSRTRQAYALLLESMRPRPRTVPLAGAAPSGGREPR</sequence>
<feature type="domain" description="Glycosyltransferase subfamily 4-like N-terminal" evidence="2">
    <location>
        <begin position="22"/>
        <end position="181"/>
    </location>
</feature>
<organism evidence="3 4">
    <name type="scientific">Luteitalea pratensis</name>
    <dbReference type="NCBI Taxonomy" id="1855912"/>
    <lineage>
        <taxon>Bacteria</taxon>
        <taxon>Pseudomonadati</taxon>
        <taxon>Acidobacteriota</taxon>
        <taxon>Vicinamibacteria</taxon>
        <taxon>Vicinamibacterales</taxon>
        <taxon>Vicinamibacteraceae</taxon>
        <taxon>Luteitalea</taxon>
    </lineage>
</organism>
<accession>A0A143PNL2</accession>
<dbReference type="Pfam" id="PF00534">
    <property type="entry name" value="Glycos_transf_1"/>
    <property type="match status" value="1"/>
</dbReference>
<keyword evidence="3" id="KW-0328">Glycosyltransferase</keyword>
<dbReference type="Gene3D" id="3.40.50.2000">
    <property type="entry name" value="Glycogen Phosphorylase B"/>
    <property type="match status" value="2"/>
</dbReference>
<name>A0A143PNL2_LUTPR</name>
<evidence type="ECO:0000259" key="1">
    <source>
        <dbReference type="Pfam" id="PF00534"/>
    </source>
</evidence>
<reference evidence="4" key="2">
    <citation type="submission" date="2016-04" db="EMBL/GenBank/DDBJ databases">
        <title>First Complete Genome Sequence of a Subdivision 6 Acidobacterium.</title>
        <authorList>
            <person name="Huang S."/>
            <person name="Vieira S."/>
            <person name="Bunk B."/>
            <person name="Riedel T."/>
            <person name="Sproeer C."/>
            <person name="Overmann J."/>
        </authorList>
    </citation>
    <scope>NUCLEOTIDE SEQUENCE [LARGE SCALE GENOMIC DNA]</scope>
    <source>
        <strain evidence="4">DSM 100886 HEG_-6_39</strain>
    </source>
</reference>
<reference evidence="3 4" key="1">
    <citation type="journal article" date="2016" name="Genome Announc.">
        <title>First Complete Genome Sequence of a Subdivision 6 Acidobacterium Strain.</title>
        <authorList>
            <person name="Huang S."/>
            <person name="Vieira S."/>
            <person name="Bunk B."/>
            <person name="Riedel T."/>
            <person name="Sproer C."/>
            <person name="Overmann J."/>
        </authorList>
    </citation>
    <scope>NUCLEOTIDE SEQUENCE [LARGE SCALE GENOMIC DNA]</scope>
    <source>
        <strain evidence="4">DSM 100886 HEG_-6_39</strain>
    </source>
</reference>
<dbReference type="KEGG" id="abac:LuPra_03421"/>
<evidence type="ECO:0000259" key="2">
    <source>
        <dbReference type="Pfam" id="PF13579"/>
    </source>
</evidence>
<evidence type="ECO:0000313" key="3">
    <source>
        <dbReference type="EMBL" id="AMY10192.1"/>
    </source>
</evidence>
<proteinExistence type="predicted"/>